<protein>
    <submittedName>
        <fullName evidence="2">Uncharacterized protein LOC108740922</fullName>
    </submittedName>
</protein>
<organism evidence="1 2">
    <name type="scientific">Agrilus planipennis</name>
    <name type="common">Emerald ash borer</name>
    <name type="synonym">Agrilus marcopoli</name>
    <dbReference type="NCBI Taxonomy" id="224129"/>
    <lineage>
        <taxon>Eukaryota</taxon>
        <taxon>Metazoa</taxon>
        <taxon>Ecdysozoa</taxon>
        <taxon>Arthropoda</taxon>
        <taxon>Hexapoda</taxon>
        <taxon>Insecta</taxon>
        <taxon>Pterygota</taxon>
        <taxon>Neoptera</taxon>
        <taxon>Endopterygota</taxon>
        <taxon>Coleoptera</taxon>
        <taxon>Polyphaga</taxon>
        <taxon>Elateriformia</taxon>
        <taxon>Buprestoidea</taxon>
        <taxon>Buprestidae</taxon>
        <taxon>Agrilinae</taxon>
        <taxon>Agrilus</taxon>
    </lineage>
</organism>
<name>A0A1W4XDW5_AGRPL</name>
<gene>
    <name evidence="2" type="primary">LOC108740922</name>
</gene>
<evidence type="ECO:0000313" key="2">
    <source>
        <dbReference type="RefSeq" id="XP_018330962.1"/>
    </source>
</evidence>
<dbReference type="OrthoDB" id="8174264at2759"/>
<proteinExistence type="predicted"/>
<keyword evidence="1" id="KW-1185">Reference proteome</keyword>
<dbReference type="GeneID" id="108740922"/>
<sequence length="175" mass="19610">MKSQTLVLCASLASVLILLEQGLNVKSQQTPAIDLPVELVGFPVIIVAVKLSNFVKKLAYSLNPKTYTGRVRRSISVEENEEELIDLDEAERRLVSELGENVCIYTRVCLYHAGKAIKTKSTRDYQLDWGEIFSNYKTSAEKQKEFYLLSVFLGDIVASPKFCNGLAKRGRACKD</sequence>
<dbReference type="InParanoid" id="A0A1W4XDW5"/>
<dbReference type="AlphaFoldDB" id="A0A1W4XDW5"/>
<dbReference type="KEGG" id="apln:108740922"/>
<dbReference type="Proteomes" id="UP000192223">
    <property type="component" value="Unplaced"/>
</dbReference>
<dbReference type="FunCoup" id="A0A1W4XDW5">
    <property type="interactions" value="1"/>
</dbReference>
<dbReference type="RefSeq" id="XP_018330962.1">
    <property type="nucleotide sequence ID" value="XM_018475460.2"/>
</dbReference>
<reference evidence="2" key="1">
    <citation type="submission" date="2025-08" db="UniProtKB">
        <authorList>
            <consortium name="RefSeq"/>
        </authorList>
    </citation>
    <scope>IDENTIFICATION</scope>
    <source>
        <tissue evidence="2">Entire body</tissue>
    </source>
</reference>
<evidence type="ECO:0000313" key="1">
    <source>
        <dbReference type="Proteomes" id="UP000192223"/>
    </source>
</evidence>
<accession>A0A1W4XDW5</accession>